<organism evidence="2 3">
    <name type="scientific">Microbacterium sediminicola</name>
    <dbReference type="NCBI Taxonomy" id="415210"/>
    <lineage>
        <taxon>Bacteria</taxon>
        <taxon>Bacillati</taxon>
        <taxon>Actinomycetota</taxon>
        <taxon>Actinomycetes</taxon>
        <taxon>Micrococcales</taxon>
        <taxon>Microbacteriaceae</taxon>
        <taxon>Microbacterium</taxon>
    </lineage>
</organism>
<dbReference type="RefSeq" id="WP_344067904.1">
    <property type="nucleotide sequence ID" value="NZ_BAAAPL010000001.1"/>
</dbReference>
<sequence>MRLGLDVGGTKTDAVAVGEADEILARVRTATGWGPDAVVDTVVQAVHSLLSEGRFTLEKVASIGIGIPGQVDAATGRVTHAVNLGVAELDLAGAVRRALGAEVRVENDVKAAAVGAARALGAVETTAFLNLGTGIAAGVVTDRGLWRGARGAAGEIGHLSVDPAGPTCRCGQSGCIEALAGGGAVAQRWGRPGALPIRDIFDAADAGNSDARELRVGIARGVAAAVRVLVLTADVETVVLGGGISALGERLRGDVVAELERSAAASAFLSSLDLAARVQLLAPGVPAAALGAAIIGAAPMEEREVLTHG</sequence>
<dbReference type="Gene3D" id="3.30.420.40">
    <property type="match status" value="2"/>
</dbReference>
<evidence type="ECO:0000313" key="2">
    <source>
        <dbReference type="EMBL" id="GAA1688380.1"/>
    </source>
</evidence>
<dbReference type="InterPro" id="IPR000600">
    <property type="entry name" value="ROK"/>
</dbReference>
<dbReference type="Proteomes" id="UP001501690">
    <property type="component" value="Unassembled WGS sequence"/>
</dbReference>
<evidence type="ECO:0000256" key="1">
    <source>
        <dbReference type="ARBA" id="ARBA00006479"/>
    </source>
</evidence>
<proteinExistence type="inferred from homology"/>
<gene>
    <name evidence="2" type="ORF">GCM10009808_01680</name>
</gene>
<name>A0ABN2HI70_9MICO</name>
<dbReference type="PANTHER" id="PTHR18964:SF149">
    <property type="entry name" value="BIFUNCTIONAL UDP-N-ACETYLGLUCOSAMINE 2-EPIMERASE_N-ACETYLMANNOSAMINE KINASE"/>
    <property type="match status" value="1"/>
</dbReference>
<evidence type="ECO:0000313" key="3">
    <source>
        <dbReference type="Proteomes" id="UP001501690"/>
    </source>
</evidence>
<reference evidence="2 3" key="1">
    <citation type="journal article" date="2019" name="Int. J. Syst. Evol. Microbiol.">
        <title>The Global Catalogue of Microorganisms (GCM) 10K type strain sequencing project: providing services to taxonomists for standard genome sequencing and annotation.</title>
        <authorList>
            <consortium name="The Broad Institute Genomics Platform"/>
            <consortium name="The Broad Institute Genome Sequencing Center for Infectious Disease"/>
            <person name="Wu L."/>
            <person name="Ma J."/>
        </authorList>
    </citation>
    <scope>NUCLEOTIDE SEQUENCE [LARGE SCALE GENOMIC DNA]</scope>
    <source>
        <strain evidence="2 3">JCM 15577</strain>
    </source>
</reference>
<dbReference type="SUPFAM" id="SSF53067">
    <property type="entry name" value="Actin-like ATPase domain"/>
    <property type="match status" value="1"/>
</dbReference>
<dbReference type="InterPro" id="IPR043129">
    <property type="entry name" value="ATPase_NBD"/>
</dbReference>
<protein>
    <submittedName>
        <fullName evidence="2">ROK family protein</fullName>
    </submittedName>
</protein>
<dbReference type="Pfam" id="PF00480">
    <property type="entry name" value="ROK"/>
    <property type="match status" value="1"/>
</dbReference>
<keyword evidence="3" id="KW-1185">Reference proteome</keyword>
<accession>A0ABN2HI70</accession>
<comment type="similarity">
    <text evidence="1">Belongs to the ROK (NagC/XylR) family.</text>
</comment>
<comment type="caution">
    <text evidence="2">The sequence shown here is derived from an EMBL/GenBank/DDBJ whole genome shotgun (WGS) entry which is preliminary data.</text>
</comment>
<dbReference type="PANTHER" id="PTHR18964">
    <property type="entry name" value="ROK (REPRESSOR, ORF, KINASE) FAMILY"/>
    <property type="match status" value="1"/>
</dbReference>
<dbReference type="EMBL" id="BAAAPL010000001">
    <property type="protein sequence ID" value="GAA1688380.1"/>
    <property type="molecule type" value="Genomic_DNA"/>
</dbReference>